<evidence type="ECO:0000256" key="3">
    <source>
        <dbReference type="ARBA" id="ARBA00022448"/>
    </source>
</evidence>
<evidence type="ECO:0000256" key="14">
    <source>
        <dbReference type="SAM" id="MobiDB-lite"/>
    </source>
</evidence>
<comment type="similarity">
    <text evidence="2">Belongs to the GLE1 family.</text>
</comment>
<dbReference type="Gene3D" id="1.25.40.510">
    <property type="entry name" value="GLE1-like"/>
    <property type="match status" value="1"/>
</dbReference>
<evidence type="ECO:0000256" key="1">
    <source>
        <dbReference type="ARBA" id="ARBA00004567"/>
    </source>
</evidence>
<protein>
    <recommendedName>
        <fullName evidence="10">mRNA export factor GLE1</fullName>
    </recommendedName>
    <alternativeName>
        <fullName evidence="12">GLE1 RNA export mediator</fullName>
    </alternativeName>
    <alternativeName>
        <fullName evidence="11">Nucleoporin GLE1</fullName>
    </alternativeName>
</protein>
<dbReference type="PANTHER" id="PTHR12960:SF0">
    <property type="entry name" value="MRNA EXPORT FACTOR GLE1"/>
    <property type="match status" value="1"/>
</dbReference>
<feature type="region of interest" description="Disordered" evidence="14">
    <location>
        <begin position="44"/>
        <end position="79"/>
    </location>
</feature>
<keyword evidence="6" id="KW-0811">Translocation</keyword>
<evidence type="ECO:0000256" key="10">
    <source>
        <dbReference type="ARBA" id="ARBA00026227"/>
    </source>
</evidence>
<evidence type="ECO:0000256" key="2">
    <source>
        <dbReference type="ARBA" id="ARBA00011056"/>
    </source>
</evidence>
<evidence type="ECO:0000256" key="8">
    <source>
        <dbReference type="ARBA" id="ARBA00023242"/>
    </source>
</evidence>
<dbReference type="GeneID" id="106811118"/>
<reference evidence="16" key="1">
    <citation type="submission" date="2025-08" db="UniProtKB">
        <authorList>
            <consortium name="RefSeq"/>
        </authorList>
    </citation>
    <scope>IDENTIFICATION</scope>
</reference>
<keyword evidence="7" id="KW-0906">Nuclear pore complex</keyword>
<evidence type="ECO:0000256" key="4">
    <source>
        <dbReference type="ARBA" id="ARBA00022816"/>
    </source>
</evidence>
<proteinExistence type="inferred from homology"/>
<comment type="function">
    <text evidence="9">Required for the export of mRNAs containing poly(A) tails from the nucleus into the cytoplasm. May be involved in the terminal step of the mRNA transport through the nuclear pore complex (NPC).</text>
</comment>
<keyword evidence="8" id="KW-0539">Nucleus</keyword>
<evidence type="ECO:0000313" key="15">
    <source>
        <dbReference type="Proteomes" id="UP000695022"/>
    </source>
</evidence>
<evidence type="ECO:0000256" key="12">
    <source>
        <dbReference type="ARBA" id="ARBA00030897"/>
    </source>
</evidence>
<keyword evidence="5" id="KW-0653">Protein transport</keyword>
<dbReference type="Pfam" id="PF07817">
    <property type="entry name" value="GLE1"/>
    <property type="match status" value="1"/>
</dbReference>
<evidence type="ECO:0000256" key="7">
    <source>
        <dbReference type="ARBA" id="ARBA00023132"/>
    </source>
</evidence>
<evidence type="ECO:0000256" key="9">
    <source>
        <dbReference type="ARBA" id="ARBA00024680"/>
    </source>
</evidence>
<dbReference type="Proteomes" id="UP000695022">
    <property type="component" value="Unplaced"/>
</dbReference>
<evidence type="ECO:0000256" key="11">
    <source>
        <dbReference type="ARBA" id="ARBA00029983"/>
    </source>
</evidence>
<dbReference type="InterPro" id="IPR038506">
    <property type="entry name" value="GLE1-like_sf"/>
</dbReference>
<name>A0ABM1ED73_PRICU</name>
<keyword evidence="3" id="KW-0813">Transport</keyword>
<keyword evidence="15" id="KW-1185">Reference proteome</keyword>
<dbReference type="InterPro" id="IPR012476">
    <property type="entry name" value="GLE1"/>
</dbReference>
<evidence type="ECO:0000256" key="13">
    <source>
        <dbReference type="SAM" id="Coils"/>
    </source>
</evidence>
<accession>A0ABM1ED73</accession>
<evidence type="ECO:0000313" key="16">
    <source>
        <dbReference type="RefSeq" id="XP_014670144.1"/>
    </source>
</evidence>
<evidence type="ECO:0000256" key="5">
    <source>
        <dbReference type="ARBA" id="ARBA00022927"/>
    </source>
</evidence>
<gene>
    <name evidence="16" type="primary">LOC106811118</name>
</gene>
<keyword evidence="4" id="KW-0509">mRNA transport</keyword>
<comment type="subcellular location">
    <subcellularLocation>
        <location evidence="1">Nucleus</location>
        <location evidence="1">Nuclear pore complex</location>
    </subcellularLocation>
</comment>
<organism evidence="15 16">
    <name type="scientific">Priapulus caudatus</name>
    <name type="common">Priapulid worm</name>
    <dbReference type="NCBI Taxonomy" id="37621"/>
    <lineage>
        <taxon>Eukaryota</taxon>
        <taxon>Metazoa</taxon>
        <taxon>Ecdysozoa</taxon>
        <taxon>Scalidophora</taxon>
        <taxon>Priapulida</taxon>
        <taxon>Priapulimorpha</taxon>
        <taxon>Priapulimorphida</taxon>
        <taxon>Priapulidae</taxon>
        <taxon>Priapulus</taxon>
    </lineage>
</organism>
<evidence type="ECO:0000256" key="6">
    <source>
        <dbReference type="ARBA" id="ARBA00023010"/>
    </source>
</evidence>
<dbReference type="PANTHER" id="PTHR12960">
    <property type="entry name" value="GLE-1-RELATED"/>
    <property type="match status" value="1"/>
</dbReference>
<dbReference type="RefSeq" id="XP_014670144.1">
    <property type="nucleotide sequence ID" value="XM_014814658.1"/>
</dbReference>
<sequence length="541" mass="61486">MPAESPVLEALAKTEKGQLKYDKNWLGSGNWKKVLDECVSPPTLSPRVIPPSIQKPGSPIPYDDSYTPSNKKSRLSSDGEISCNDGYRAQVSPFEIAIVKSEKQWLTRTKEVVARRKKNHDLYWREVQEKAQHQLTSLEAAQERNTDDIVQSLMTQEEDNARQMWEKRQRLQEASSHRQQRLDMKLKEAQQMQEDAEMQRKLEEESTQHMTSLLTLQQQLHQQHEAIQACVAACRHRSLIGSDKLRQIMDAQVQAADKLKKLRFDLTRAVNTPVNSISPASGGHLQDKLHRIARLLDGQTVEVAGRRVSARDHAQGLVYVHNLFARKIVRQGDEQVASNHESAFAIAAVAVEIWCKFPSVGDLILAHFQRKCPYLVPYYVPREEGQTDEQYYRRLGYNYSDDGAVEKQDKFLARMSGLVRLYAAMLTTRPLAAGAAHPHGARHGWAWLSRTLNLEPRPDVTATLIYDFLQVSGHTLMKLYGRQFQKLLCHLCQDYLPRIERVTAGGQGGPLARLRLFLETCVKSGAIPPPPGQLPYNFWNT</sequence>
<keyword evidence="13" id="KW-0175">Coiled coil</keyword>
<feature type="coiled-coil region" evidence="13">
    <location>
        <begin position="179"/>
        <end position="206"/>
    </location>
</feature>